<evidence type="ECO:0000259" key="1">
    <source>
        <dbReference type="Pfam" id="PF00188"/>
    </source>
</evidence>
<dbReference type="SUPFAM" id="SSF55797">
    <property type="entry name" value="PR-1-like"/>
    <property type="match status" value="1"/>
</dbReference>
<evidence type="ECO:0008006" key="5">
    <source>
        <dbReference type="Google" id="ProtNLM"/>
    </source>
</evidence>
<dbReference type="EMBL" id="QGMY01000002">
    <property type="protein sequence ID" value="PWR73781.1"/>
    <property type="molecule type" value="Genomic_DNA"/>
</dbReference>
<protein>
    <recommendedName>
        <fullName evidence="5">SCP domain-containing protein</fullName>
    </recommendedName>
</protein>
<dbReference type="Gene3D" id="3.40.33.10">
    <property type="entry name" value="CAP"/>
    <property type="match status" value="1"/>
</dbReference>
<dbReference type="Gene3D" id="2.60.40.10">
    <property type="entry name" value="Immunoglobulins"/>
    <property type="match status" value="2"/>
</dbReference>
<dbReference type="InterPro" id="IPR011635">
    <property type="entry name" value="CARDB"/>
</dbReference>
<dbReference type="Pfam" id="PF07705">
    <property type="entry name" value="CARDB"/>
    <property type="match status" value="1"/>
</dbReference>
<dbReference type="PANTHER" id="PTHR31157:SF1">
    <property type="entry name" value="SCP DOMAIN-CONTAINING PROTEIN"/>
    <property type="match status" value="1"/>
</dbReference>
<comment type="caution">
    <text evidence="3">The sequence shown here is derived from an EMBL/GenBank/DDBJ whole genome shotgun (WGS) entry which is preliminary data.</text>
</comment>
<dbReference type="Pfam" id="PF00188">
    <property type="entry name" value="CAP"/>
    <property type="match status" value="1"/>
</dbReference>
<dbReference type="CDD" id="cd05379">
    <property type="entry name" value="CAP_bacterial"/>
    <property type="match status" value="1"/>
</dbReference>
<dbReference type="InterPro" id="IPR035940">
    <property type="entry name" value="CAP_sf"/>
</dbReference>
<dbReference type="InterPro" id="IPR013783">
    <property type="entry name" value="Ig-like_fold"/>
</dbReference>
<dbReference type="PANTHER" id="PTHR31157">
    <property type="entry name" value="SCP DOMAIN-CONTAINING PROTEIN"/>
    <property type="match status" value="1"/>
</dbReference>
<reference evidence="3 4" key="1">
    <citation type="submission" date="2018-05" db="EMBL/GenBank/DDBJ databases">
        <title>Draft genome of Methanospirillum lacunae Ki8-1.</title>
        <authorList>
            <person name="Dueholm M.S."/>
            <person name="Nielsen P.H."/>
            <person name="Bakmann L.F."/>
            <person name="Otzen D.E."/>
        </authorList>
    </citation>
    <scope>NUCLEOTIDE SEQUENCE [LARGE SCALE GENOMIC DNA]</scope>
    <source>
        <strain evidence="3 4">Ki8-1</strain>
    </source>
</reference>
<feature type="domain" description="CARDB" evidence="2">
    <location>
        <begin position="176"/>
        <end position="284"/>
    </location>
</feature>
<name>A0A2V2NDV7_9EURY</name>
<sequence length="458" mass="50132">MITMKSFHLIFSIFLLLVFSGCSMADSSISNNTTVLNSSPGTAHAELLSTADLEILASITPREAEMGSPFSAAIVVANPGPAAADQIKIDYYLIQNVSDAKPIWIHQKTTEEIPAFYRDQVPFTVDLPGGINPGEYYLMSTISTSTVDRNLSNNQYVSTAPIEVKRSVQPSQSDLPDLVVTLDNASPTEIAPDYPLTINYTVSNIGKGSAGTFRLGFYLSKDSDVDPSDQKLWDVIFYQAYPGMKEPGISTNLIPHDIEPGEYYLGAVIDFTHMVTEADEEKNSAVFDTPITITAQKPPVDKAFLEKVAGYIAEKTNKYREYRGLSTLNYDPALASIAQSHSTDMAARNYFAHETPEGITPTGRATEAKYDTTKRLSDGSNRSGIAENIVKIAKGNIVGKGYSGFVDPSDPQQVADVMMIEWINSPDHNENLINRGIDRIGVGVAYDGEFFYATQDFF</sequence>
<dbReference type="Proteomes" id="UP000245657">
    <property type="component" value="Unassembled WGS sequence"/>
</dbReference>
<dbReference type="InterPro" id="IPR014044">
    <property type="entry name" value="CAP_dom"/>
</dbReference>
<evidence type="ECO:0000259" key="2">
    <source>
        <dbReference type="Pfam" id="PF07705"/>
    </source>
</evidence>
<accession>A0A2V2NDV7</accession>
<evidence type="ECO:0000313" key="3">
    <source>
        <dbReference type="EMBL" id="PWR73781.1"/>
    </source>
</evidence>
<feature type="domain" description="SCP" evidence="1">
    <location>
        <begin position="314"/>
        <end position="457"/>
    </location>
</feature>
<dbReference type="AlphaFoldDB" id="A0A2V2NDV7"/>
<evidence type="ECO:0000313" key="4">
    <source>
        <dbReference type="Proteomes" id="UP000245657"/>
    </source>
</evidence>
<gene>
    <name evidence="3" type="ORF">DK846_01020</name>
</gene>
<keyword evidence="4" id="KW-1185">Reference proteome</keyword>
<organism evidence="3 4">
    <name type="scientific">Methanospirillum lacunae</name>
    <dbReference type="NCBI Taxonomy" id="668570"/>
    <lineage>
        <taxon>Archaea</taxon>
        <taxon>Methanobacteriati</taxon>
        <taxon>Methanobacteriota</taxon>
        <taxon>Stenosarchaea group</taxon>
        <taxon>Methanomicrobia</taxon>
        <taxon>Methanomicrobiales</taxon>
        <taxon>Methanospirillaceae</taxon>
        <taxon>Methanospirillum</taxon>
    </lineage>
</organism>
<dbReference type="PROSITE" id="PS51257">
    <property type="entry name" value="PROKAR_LIPOPROTEIN"/>
    <property type="match status" value="1"/>
</dbReference>
<proteinExistence type="predicted"/>